<proteinExistence type="predicted"/>
<feature type="transmembrane region" description="Helical" evidence="10">
    <location>
        <begin position="184"/>
        <end position="203"/>
    </location>
</feature>
<comment type="subcellular location">
    <subcellularLocation>
        <location evidence="1">Cell membrane</location>
        <topology evidence="1">Multi-pass membrane protein</topology>
    </subcellularLocation>
</comment>
<evidence type="ECO:0000256" key="3">
    <source>
        <dbReference type="ARBA" id="ARBA00022475"/>
    </source>
</evidence>
<dbReference type="PANTHER" id="PTHR24221">
    <property type="entry name" value="ATP-BINDING CASSETTE SUB-FAMILY B"/>
    <property type="match status" value="1"/>
</dbReference>
<dbReference type="InterPro" id="IPR036640">
    <property type="entry name" value="ABC1_TM_sf"/>
</dbReference>
<keyword evidence="4 10" id="KW-0812">Transmembrane</keyword>
<gene>
    <name evidence="13" type="ORF">FIT61_02635</name>
</gene>
<evidence type="ECO:0000256" key="7">
    <source>
        <dbReference type="ARBA" id="ARBA00022989"/>
    </source>
</evidence>
<dbReference type="AlphaFoldDB" id="A0AAE6KPR5"/>
<feature type="transmembrane region" description="Helical" evidence="10">
    <location>
        <begin position="81"/>
        <end position="103"/>
    </location>
</feature>
<accession>A0AAE6KPR5</accession>
<dbReference type="FunFam" id="3.40.50.300:FF:000221">
    <property type="entry name" value="Multidrug ABC transporter ATP-binding protein"/>
    <property type="match status" value="1"/>
</dbReference>
<keyword evidence="5" id="KW-0547">Nucleotide-binding</keyword>
<feature type="domain" description="ABC transporter" evidence="11">
    <location>
        <begin position="363"/>
        <end position="600"/>
    </location>
</feature>
<evidence type="ECO:0000259" key="11">
    <source>
        <dbReference type="PROSITE" id="PS50893"/>
    </source>
</evidence>
<dbReference type="InterPro" id="IPR027417">
    <property type="entry name" value="P-loop_NTPase"/>
</dbReference>
<dbReference type="KEGG" id="mrk:FIT61_02635"/>
<dbReference type="PANTHER" id="PTHR24221:SF632">
    <property type="entry name" value="ATP-DEPENDENT LIPID A-CORE FLIPPASE"/>
    <property type="match status" value="1"/>
</dbReference>
<dbReference type="InterPro" id="IPR017871">
    <property type="entry name" value="ABC_transporter-like_CS"/>
</dbReference>
<dbReference type="InterPro" id="IPR011527">
    <property type="entry name" value="ABC1_TM_dom"/>
</dbReference>
<keyword evidence="8" id="KW-0445">Lipid transport</keyword>
<feature type="transmembrane region" description="Helical" evidence="10">
    <location>
        <begin position="26"/>
        <end position="51"/>
    </location>
</feature>
<dbReference type="Pfam" id="PF00664">
    <property type="entry name" value="ABC_membrane"/>
    <property type="match status" value="1"/>
</dbReference>
<dbReference type="Proteomes" id="UP000312102">
    <property type="component" value="Chromosome"/>
</dbReference>
<dbReference type="InterPro" id="IPR003439">
    <property type="entry name" value="ABC_transporter-like_ATP-bd"/>
</dbReference>
<organism evidence="13 14">
    <name type="scientific">Candidatus Methylopumilus rimovensis</name>
    <dbReference type="NCBI Taxonomy" id="2588535"/>
    <lineage>
        <taxon>Bacteria</taxon>
        <taxon>Pseudomonadati</taxon>
        <taxon>Pseudomonadota</taxon>
        <taxon>Betaproteobacteria</taxon>
        <taxon>Nitrosomonadales</taxon>
        <taxon>Methylophilaceae</taxon>
        <taxon>Candidatus Methylopumilus</taxon>
    </lineage>
</organism>
<keyword evidence="6 13" id="KW-0067">ATP-binding</keyword>
<dbReference type="Gene3D" id="3.40.50.300">
    <property type="entry name" value="P-loop containing nucleotide triphosphate hydrolases"/>
    <property type="match status" value="1"/>
</dbReference>
<dbReference type="SUPFAM" id="SSF52540">
    <property type="entry name" value="P-loop containing nucleoside triphosphate hydrolases"/>
    <property type="match status" value="1"/>
</dbReference>
<dbReference type="SUPFAM" id="SSF90123">
    <property type="entry name" value="ABC transporter transmembrane region"/>
    <property type="match status" value="1"/>
</dbReference>
<evidence type="ECO:0000256" key="5">
    <source>
        <dbReference type="ARBA" id="ARBA00022741"/>
    </source>
</evidence>
<dbReference type="InterPro" id="IPR039421">
    <property type="entry name" value="Type_1_exporter"/>
</dbReference>
<evidence type="ECO:0000256" key="4">
    <source>
        <dbReference type="ARBA" id="ARBA00022692"/>
    </source>
</evidence>
<evidence type="ECO:0000256" key="1">
    <source>
        <dbReference type="ARBA" id="ARBA00004651"/>
    </source>
</evidence>
<evidence type="ECO:0000256" key="9">
    <source>
        <dbReference type="ARBA" id="ARBA00023136"/>
    </source>
</evidence>
<feature type="transmembrane region" description="Helical" evidence="10">
    <location>
        <begin position="272"/>
        <end position="290"/>
    </location>
</feature>
<dbReference type="Pfam" id="PF00005">
    <property type="entry name" value="ABC_tran"/>
    <property type="match status" value="1"/>
</dbReference>
<evidence type="ECO:0000313" key="13">
    <source>
        <dbReference type="EMBL" id="QDD14144.1"/>
    </source>
</evidence>
<dbReference type="EMBL" id="CP040986">
    <property type="protein sequence ID" value="QDD14144.1"/>
    <property type="molecule type" value="Genomic_DNA"/>
</dbReference>
<evidence type="ECO:0000313" key="14">
    <source>
        <dbReference type="Proteomes" id="UP000312102"/>
    </source>
</evidence>
<evidence type="ECO:0000256" key="10">
    <source>
        <dbReference type="SAM" id="Phobius"/>
    </source>
</evidence>
<dbReference type="GO" id="GO:0005524">
    <property type="term" value="F:ATP binding"/>
    <property type="evidence" value="ECO:0007669"/>
    <property type="project" value="UniProtKB-KW"/>
</dbReference>
<keyword evidence="3" id="KW-1003">Cell membrane</keyword>
<dbReference type="Gene3D" id="1.20.1560.10">
    <property type="entry name" value="ABC transporter type 1, transmembrane domain"/>
    <property type="match status" value="1"/>
</dbReference>
<sequence length="600" mass="66580">MQSITPIGRLLFRLWQHMSLRRRNQFILLLALMVIASFAEIISIGSVIPFLSALTSPETFFINPLAQPLISFLRIENANQLIVPLTIVFCLSAILSGGIRLVLLMFTTRLSFATGSDFGVDIYQRTLYQPYKVHVSRNSSEIINGISNKAHAIIYSVILPALTIVSSSIMLSAILITLIYIDPIISLFTTVIFGSIYILLTKYTRNNKIKNSRVISEQSTQIIKSLQEGLGGIRDVLIDGSQHVYCEIFKLANTPLRQAQANNQVVSQSPRFIMESLGMVLIACLAYYLFNRSDGVSKAIPMLGVLALGAQKILPIMQQSYQAWSSIQGSYASLEDTLLLINQPLPSNSFNKKKLTINFSRDIKFDKVSFHYNSDFQNVIKHLSLSIHKGDRVGIVGATGSGKSTLIDILMGLLEPTSGALKIDGKAITKKNVSEWQRRIAHVPQAIFLSDTTIAENIAFGVDKKNIDFDRVRDAANKAQLQDVIDKLPNQYNTLVGERGVRLSGGQRQRIGIARALYKSADVFIFDEATSALDNKTEDSVIKSIERLGNNITVIMVAHRLTTLKKCKKIIEIANGAIINIGSYQDIFNSSNKTHLIKKL</sequence>
<evidence type="ECO:0000256" key="2">
    <source>
        <dbReference type="ARBA" id="ARBA00022448"/>
    </source>
</evidence>
<keyword evidence="7 10" id="KW-1133">Transmembrane helix</keyword>
<dbReference type="InterPro" id="IPR003593">
    <property type="entry name" value="AAA+_ATPase"/>
</dbReference>
<dbReference type="SMART" id="SM00382">
    <property type="entry name" value="AAA"/>
    <property type="match status" value="1"/>
</dbReference>
<keyword evidence="2" id="KW-0813">Transport</keyword>
<keyword evidence="9 10" id="KW-0472">Membrane</keyword>
<evidence type="ECO:0000256" key="6">
    <source>
        <dbReference type="ARBA" id="ARBA00022840"/>
    </source>
</evidence>
<dbReference type="PROSITE" id="PS00211">
    <property type="entry name" value="ABC_TRANSPORTER_1"/>
    <property type="match status" value="1"/>
</dbReference>
<dbReference type="PROSITE" id="PS50893">
    <property type="entry name" value="ABC_TRANSPORTER_2"/>
    <property type="match status" value="1"/>
</dbReference>
<keyword evidence="14" id="KW-1185">Reference proteome</keyword>
<dbReference type="GO" id="GO:0140359">
    <property type="term" value="F:ABC-type transporter activity"/>
    <property type="evidence" value="ECO:0007669"/>
    <property type="project" value="InterPro"/>
</dbReference>
<evidence type="ECO:0000256" key="8">
    <source>
        <dbReference type="ARBA" id="ARBA00023055"/>
    </source>
</evidence>
<feature type="domain" description="ABC transmembrane type-1" evidence="12">
    <location>
        <begin position="27"/>
        <end position="288"/>
    </location>
</feature>
<reference evidence="13 14" key="1">
    <citation type="journal article" date="2019" name="ISME J.">
        <title>Evolution in action: habitat transition from sediment to the pelagial leads to genome streamlining in Methylophilaceae.</title>
        <authorList>
            <person name="Salcher M."/>
            <person name="Schaefle D."/>
            <person name="Kaspar M."/>
            <person name="Neuenschwander S.M."/>
            <person name="Ghai R."/>
        </authorList>
    </citation>
    <scope>NUCLEOTIDE SEQUENCE [LARGE SCALE GENOMIC DNA]</scope>
    <source>
        <strain evidence="13 14">MMS-RI-1</strain>
    </source>
</reference>
<name>A0AAE6KPR5_9PROT</name>
<dbReference type="GO" id="GO:0016887">
    <property type="term" value="F:ATP hydrolysis activity"/>
    <property type="evidence" value="ECO:0007669"/>
    <property type="project" value="InterPro"/>
</dbReference>
<dbReference type="GO" id="GO:0005886">
    <property type="term" value="C:plasma membrane"/>
    <property type="evidence" value="ECO:0007669"/>
    <property type="project" value="UniProtKB-SubCell"/>
</dbReference>
<dbReference type="GO" id="GO:0034040">
    <property type="term" value="F:ATPase-coupled lipid transmembrane transporter activity"/>
    <property type="evidence" value="ECO:0007669"/>
    <property type="project" value="TreeGrafter"/>
</dbReference>
<protein>
    <submittedName>
        <fullName evidence="13">ABC transporter ATP-binding protein</fullName>
    </submittedName>
</protein>
<evidence type="ECO:0000259" key="12">
    <source>
        <dbReference type="PROSITE" id="PS50929"/>
    </source>
</evidence>
<feature type="transmembrane region" description="Helical" evidence="10">
    <location>
        <begin position="152"/>
        <end position="178"/>
    </location>
</feature>
<dbReference type="PROSITE" id="PS50929">
    <property type="entry name" value="ABC_TM1F"/>
    <property type="match status" value="1"/>
</dbReference>